<evidence type="ECO:0000313" key="6">
    <source>
        <dbReference type="EMBL" id="MBS7526467.1"/>
    </source>
</evidence>
<feature type="domain" description="SLH" evidence="4">
    <location>
        <begin position="2224"/>
        <end position="2283"/>
    </location>
</feature>
<dbReference type="Pfam" id="PF00932">
    <property type="entry name" value="LTD"/>
    <property type="match status" value="1"/>
</dbReference>
<evidence type="ECO:0000313" key="7">
    <source>
        <dbReference type="Proteomes" id="UP000746471"/>
    </source>
</evidence>
<feature type="compositionally biased region" description="Low complexity" evidence="2">
    <location>
        <begin position="173"/>
        <end position="184"/>
    </location>
</feature>
<dbReference type="InterPro" id="IPR001119">
    <property type="entry name" value="SLH_dom"/>
</dbReference>
<protein>
    <submittedName>
        <fullName evidence="6">CehA/McbA family metallohydrolase</fullName>
    </submittedName>
</protein>
<dbReference type="SUPFAM" id="SSF74853">
    <property type="entry name" value="Lamin A/C globular tail domain"/>
    <property type="match status" value="1"/>
</dbReference>
<feature type="region of interest" description="Disordered" evidence="2">
    <location>
        <begin position="165"/>
        <end position="205"/>
    </location>
</feature>
<feature type="domain" description="SLH" evidence="4">
    <location>
        <begin position="2160"/>
        <end position="2223"/>
    </location>
</feature>
<dbReference type="InterPro" id="IPR016195">
    <property type="entry name" value="Pol/histidinol_Pase-like"/>
</dbReference>
<dbReference type="InterPro" id="IPR001322">
    <property type="entry name" value="Lamin_tail_dom"/>
</dbReference>
<evidence type="ECO:0000256" key="3">
    <source>
        <dbReference type="SAM" id="SignalP"/>
    </source>
</evidence>
<proteinExistence type="predicted"/>
<dbReference type="Pfam" id="PF13290">
    <property type="entry name" value="CHB_HEX_C_1"/>
    <property type="match status" value="1"/>
</dbReference>
<dbReference type="PROSITE" id="PS51272">
    <property type="entry name" value="SLH"/>
    <property type="match status" value="3"/>
</dbReference>
<keyword evidence="3" id="KW-0732">Signal</keyword>
<dbReference type="PROSITE" id="PS51841">
    <property type="entry name" value="LTD"/>
    <property type="match status" value="1"/>
</dbReference>
<evidence type="ECO:0000259" key="4">
    <source>
        <dbReference type="PROSITE" id="PS51272"/>
    </source>
</evidence>
<comment type="caution">
    <text evidence="6">The sequence shown here is derived from an EMBL/GenBank/DDBJ whole genome shotgun (WGS) entry which is preliminary data.</text>
</comment>
<keyword evidence="7" id="KW-1185">Reference proteome</keyword>
<dbReference type="RefSeq" id="WP_213236325.1">
    <property type="nucleotide sequence ID" value="NZ_JAHBCL010000010.1"/>
</dbReference>
<dbReference type="EMBL" id="JAHBCL010000010">
    <property type="protein sequence ID" value="MBS7526467.1"/>
    <property type="molecule type" value="Genomic_DNA"/>
</dbReference>
<feature type="region of interest" description="Disordered" evidence="2">
    <location>
        <begin position="1921"/>
        <end position="1959"/>
    </location>
</feature>
<dbReference type="SUPFAM" id="SSF89550">
    <property type="entry name" value="PHP domain-like"/>
    <property type="match status" value="1"/>
</dbReference>
<dbReference type="InterPro" id="IPR059177">
    <property type="entry name" value="GH29D-like_dom"/>
</dbReference>
<feature type="chain" id="PRO_5046544185" evidence="3">
    <location>
        <begin position="29"/>
        <end position="2345"/>
    </location>
</feature>
<gene>
    <name evidence="6" type="ORF">KHM83_07235</name>
</gene>
<dbReference type="InterPro" id="IPR036415">
    <property type="entry name" value="Lamin_tail_dom_sf"/>
</dbReference>
<accession>A0ABS5PNH0</accession>
<evidence type="ECO:0000256" key="1">
    <source>
        <dbReference type="ARBA" id="ARBA00022737"/>
    </source>
</evidence>
<evidence type="ECO:0000259" key="5">
    <source>
        <dbReference type="PROSITE" id="PS51841"/>
    </source>
</evidence>
<dbReference type="Pfam" id="PF00395">
    <property type="entry name" value="SLH"/>
    <property type="match status" value="2"/>
</dbReference>
<sequence length="2345" mass="249215">MKTTLKRYLSMLLAFLMMTSTTSIPVNAAPAPTSATHVVISQVYGGGGNSGAPYSNDFIELYNPTASAISLDGWSVQYTSSSGTFGSNTTPLTGSIAAESYYLIQENKGSGDYEALPTPDATGSISMSGSKGKVALVSNTDAATSKDDPDVVDFVGYGSANEYEGTGTAPTLSSTKSAMRSSSSIDTNDNAADFKESSPTPRNSTYGAAVTKCATPTANIPSGTILPGTQVTFDSTTDGVLVQYNMDSAASVNWTSGSTVNVTSSATYYVKAVKSGLSDSDVSSFDYTVDNSAPVTIAEAKAAAVDTKDIKIAGIVTYVSGKNVYVQDTTGAICLYLTSNASVLQKGDMITAIGTRDAYNNLLELSGINEATVLISSHDNTLPTPTTATISELIATPDGQTAGYNHMCEIVNVKGVTLTSISQLSQGGSDIVVYPKVDLTKYTGIAEGDTIDATLRMYDYRGTLEVEILTMSKSDVEAPLAVTASPNGGSIVSGDAVTLSANKTGAAIYYTLDGTNPTASSTVYTAPIAITGTVGETITLKAFAKASGIADSSVTTITYTIKDPDATLSIKEVLELPSGTKDVVVTGQIVYFATSYGNPVIQSVIDGKTYALYVYGSAPEGAVVGDIVKLTGTYSIYNGLPELSSVTDPTIIGNAAKQVPETVTIADLKTNGLNMLDHYVKIKDVSLGSYNANGSTEITDSTGKISIYKATAYPALVEANDVVDLYAMVACYHSSVQLYTGTASDNGYQVYDVVNDTKKPLLTLPEQFLTAKAKQPYTIAVEAADNKGIDTVTLTYTIGSNTVTAQPMTYQSDLGKYVFDIPAVELDGTVESLSFTITATDVTGLTTTSDAVVVDIDNRPQITAVTPAKNGNTGEDKTPTISATLVNAGTAPIVTLTLKLDNTTIVDETTMTQTADTSNIIYSYTPAALEDGNYFATVTVLRSDNVSNSETWQFTVGTPRFKAYFGQLHAHTAEYSDGSGTLQDSLNYLTGINDSDNVDFISLTDHSNYFDSTSAANPAGALNDKSLMTSESLSLWNKYTGTMRTFNENHAGALAALPGFEMTWSGGPGHINTFNSDGLVSRNNTTLNSKSGDAGMKAYYDTLIQDTDPLANLSQFNHPGATFGTFSDFAYWSPAYDQKMVAVEVGNGEGAIDSGGYFPSYSEYTKALDKGWHVAPTNNQDNHKGHWGNSNTARTVIITDDFSETGLLTGLKNMSVYATEDKNLNIDYKVNDLIMGSTISTVPTDPLAFTINIDDEDSNDTISKVEVITNGGRIAASKTFASNVANWSFELPPEQGYYYVRVTEADKNMAVTAPVWVGQAPLVGISSLETTSEMPVTGESLKLETTLFNNETSDVTVKSIDYTIDNTVIASETPNATITSMGTFKNEINYTPTDAALTAVTVSSVCSIAGQDKTFTANLDLNVRDSEKLVYIGIDASHFNEYVDGNYKASMGNFANMATDFDVRVVELETSDALIAAAQNEKYEMLILTPPTRRDGTAFLIGYKNYSDAEIDAVAAFAKSGKTVIVTGWGDYYENYTKYSDGTDFTLPANEQMSVQQNRLLKAIGSSLRISDDEIKDDVTNGGQPQRLYLTNYNLDNSFLNRVVTDEQVYSNYGGSTVYAVDSTNQPTSTYADHVSPMVYAFETSYSSDDDGDGTTGIKDVNVPKYDDKYMVAATETIAHEDGITSTVIVAGSAFMSNFEIQATLDSYSTPAYSNYTILENIVASVKDITPIATVQSADEGESFTIRGIVTSNASGYDQDTAFFDCIYVQDDTSGINAFPVSGNIQAGQTVEIIGRASSYNGERQIAVTKIMVVDDTVQTLPEPINATAAEIESAMYLGSLVRIDGTISNITAPNGAVESIYVRDAAGDTCRVFIDGYITSNKHIPNLSIGSDIQAVGLASIDTEGSRIRIRDRADIVCTDTSDDRSNRNNNTDTDTAPEPVKTETAGETATASATVEGKLEAPGRLKATISAAASNTLIEAAKNAEIQGQKAVIEIQMNASGDEKAMAVAIPKAAFKAIADDTKADVKINTGLGAVTFDIGAVKTISDASEDAAEDISISIEKVDASSVTESVRQVVGDRPVYDFTVSAGSKTVSSFGGGKATVNLPYTPSADEDVNAIVVYYLDDSGNLQKVRGQYNKETAAVEFVTTHFSTYIIGYDKKSFKDVSESDWYHDAVSYITARDIASGTGTNAFSPSDAITRGQFIVMMMKAYEIEPDTIITGNFADAGNTYYTGYLAAAKRLGITSGIGDNRFAPDAAITRQDLSTILYKTLVLTDELPEVDAAASSNAFKGYNDTAKVADYAEDAMRHFVAGGVLSGSYAQINPTTPTSRAEFVQILYNLLNQ</sequence>
<dbReference type="Gene3D" id="3.20.20.140">
    <property type="entry name" value="Metal-dependent hydrolases"/>
    <property type="match status" value="1"/>
</dbReference>
<dbReference type="NCBIfam" id="NF038032">
    <property type="entry name" value="CehA_McbA_metalo"/>
    <property type="match status" value="1"/>
</dbReference>
<evidence type="ECO:0000256" key="2">
    <source>
        <dbReference type="SAM" id="MobiDB-lite"/>
    </source>
</evidence>
<organism evidence="6 7">
    <name type="scientific">Fusibacter paucivorans</name>
    <dbReference type="NCBI Taxonomy" id="76009"/>
    <lineage>
        <taxon>Bacteria</taxon>
        <taxon>Bacillati</taxon>
        <taxon>Bacillota</taxon>
        <taxon>Clostridia</taxon>
        <taxon>Eubacteriales</taxon>
        <taxon>Eubacteriales Family XII. Incertae Sedis</taxon>
        <taxon>Fusibacter</taxon>
    </lineage>
</organism>
<keyword evidence="1" id="KW-0677">Repeat</keyword>
<feature type="domain" description="LTD" evidence="5">
    <location>
        <begin position="22"/>
        <end position="159"/>
    </location>
</feature>
<reference evidence="6 7" key="1">
    <citation type="submission" date="2021-05" db="EMBL/GenBank/DDBJ databases">
        <title>Fusibacter ferrireducens sp. nov., an anaerobic, sulfur- and Fe-reducing bacterium isolated from the mangrove sediment.</title>
        <authorList>
            <person name="Qiu D."/>
        </authorList>
    </citation>
    <scope>NUCLEOTIDE SEQUENCE [LARGE SCALE GENOMIC DNA]</scope>
    <source>
        <strain evidence="6 7">DSM 12116</strain>
    </source>
</reference>
<dbReference type="Proteomes" id="UP000746471">
    <property type="component" value="Unassembled WGS sequence"/>
</dbReference>
<feature type="domain" description="SLH" evidence="4">
    <location>
        <begin position="2291"/>
        <end position="2345"/>
    </location>
</feature>
<feature type="compositionally biased region" description="Low complexity" evidence="2">
    <location>
        <begin position="1944"/>
        <end position="1958"/>
    </location>
</feature>
<name>A0ABS5PNH0_9FIRM</name>
<feature type="signal peptide" evidence="3">
    <location>
        <begin position="1"/>
        <end position="28"/>
    </location>
</feature>